<accession>A0ABW8SE39</accession>
<feature type="transmembrane region" description="Helical" evidence="6">
    <location>
        <begin position="618"/>
        <end position="641"/>
    </location>
</feature>
<evidence type="ECO:0000313" key="9">
    <source>
        <dbReference type="Proteomes" id="UP001623660"/>
    </source>
</evidence>
<feature type="transmembrane region" description="Helical" evidence="6">
    <location>
        <begin position="297"/>
        <end position="323"/>
    </location>
</feature>
<evidence type="ECO:0000313" key="8">
    <source>
        <dbReference type="EMBL" id="MFL0194051.1"/>
    </source>
</evidence>
<evidence type="ECO:0000256" key="4">
    <source>
        <dbReference type="ARBA" id="ARBA00022989"/>
    </source>
</evidence>
<sequence>MIINKKIKRTIMENKSQYIGSIMLIIISCMLYTMLNQLSTNMAGMTSSFEKNYVQEDASFVTNNKLNDINNLESKFNASIEECNTFDYQISKDKILRIFSENTKVNIPAIIEGKKLSGNDILIDPAFARTNKLKVGNEIHIFNKSFKIAGFMSLPNYIYPLKSQSDIMSNPDSFGIAVISKDDFHKFNEGNNFYSIKFNSNSTSIYNQSLQFRNYLKGKDIIITQWTDAGENNRITFVNTKIQGISKISSSVPLIILFLTCILTGIVMWRLLKRESVIIGTLYSLGYRRKEIKKHYLLYPLWIGLTGSILGSILGAVLVKPMVGIMVSYFNIPIDSMSFNFKYIGISLLLPILFQCISGYFILNRQLQYSPVELMKGGRKNNKIGFIERKLTLDKLKFSTKFKIREQVRSLPRLIFLLFGVILATMLLLFGFTAKSSLDYLMKDSLKNTFKFQYEYVYNSLRQDQVPSSAETFSAAMFILKSNRNTTFEVCGINSYSKYISLKDNTGAELNKDKVIITKPLAAKLKVMPGDTIRVVNKIDSREYEITAANIAETYAGEYIFMPISQFNSMLGLPAGSYIGLWSKVKLNIPEKLLYSSRMFDDSIKAFNATMQPLQVTIGVIASMSFIIGLIVIYVVTSLIIEENKMNISLMKILGYRRKEINSLILNSSSIIIIVGYIIGIPLILASMDLLFRSLTESIKLAIPITINYSYVIVGFVVVYLTYELSKALNRKKIYKISMSEALKASME</sequence>
<comment type="subcellular location">
    <subcellularLocation>
        <location evidence="1">Cell membrane</location>
        <topology evidence="1">Multi-pass membrane protein</topology>
    </subcellularLocation>
</comment>
<dbReference type="InterPro" id="IPR003838">
    <property type="entry name" value="ABC3_permease_C"/>
</dbReference>
<dbReference type="EMBL" id="JBJHZX010000001">
    <property type="protein sequence ID" value="MFL0194051.1"/>
    <property type="molecule type" value="Genomic_DNA"/>
</dbReference>
<feature type="domain" description="ABC3 transporter permease C-terminal" evidence="7">
    <location>
        <begin position="251"/>
        <end position="370"/>
    </location>
</feature>
<feature type="transmembrane region" description="Helical" evidence="6">
    <location>
        <begin position="343"/>
        <end position="363"/>
    </location>
</feature>
<proteinExistence type="predicted"/>
<dbReference type="PROSITE" id="PS51257">
    <property type="entry name" value="PROKAR_LIPOPROTEIN"/>
    <property type="match status" value="1"/>
</dbReference>
<gene>
    <name evidence="8" type="ORF">ACJDU8_00380</name>
</gene>
<keyword evidence="2" id="KW-1003">Cell membrane</keyword>
<dbReference type="PANTHER" id="PTHR30287">
    <property type="entry name" value="MEMBRANE COMPONENT OF PREDICTED ABC SUPERFAMILY METABOLITE UPTAKE TRANSPORTER"/>
    <property type="match status" value="1"/>
</dbReference>
<dbReference type="RefSeq" id="WP_406790174.1">
    <property type="nucleotide sequence ID" value="NZ_JBJHZX010000001.1"/>
</dbReference>
<evidence type="ECO:0000256" key="6">
    <source>
        <dbReference type="SAM" id="Phobius"/>
    </source>
</evidence>
<evidence type="ECO:0000256" key="2">
    <source>
        <dbReference type="ARBA" id="ARBA00022475"/>
    </source>
</evidence>
<evidence type="ECO:0000259" key="7">
    <source>
        <dbReference type="Pfam" id="PF02687"/>
    </source>
</evidence>
<evidence type="ECO:0000256" key="5">
    <source>
        <dbReference type="ARBA" id="ARBA00023136"/>
    </source>
</evidence>
<keyword evidence="5 6" id="KW-0472">Membrane</keyword>
<feature type="transmembrane region" description="Helical" evidence="6">
    <location>
        <begin position="411"/>
        <end position="432"/>
    </location>
</feature>
<protein>
    <submittedName>
        <fullName evidence="8">ABC transporter permease</fullName>
    </submittedName>
</protein>
<dbReference type="Pfam" id="PF02687">
    <property type="entry name" value="FtsX"/>
    <property type="match status" value="2"/>
</dbReference>
<feature type="domain" description="ABC3 transporter permease C-terminal" evidence="7">
    <location>
        <begin position="620"/>
        <end position="738"/>
    </location>
</feature>
<name>A0ABW8SE39_9CLOT</name>
<feature type="transmembrane region" description="Helical" evidence="6">
    <location>
        <begin position="18"/>
        <end position="35"/>
    </location>
</feature>
<keyword evidence="3 6" id="KW-0812">Transmembrane</keyword>
<feature type="transmembrane region" description="Helical" evidence="6">
    <location>
        <begin position="661"/>
        <end position="685"/>
    </location>
</feature>
<keyword evidence="9" id="KW-1185">Reference proteome</keyword>
<keyword evidence="4 6" id="KW-1133">Transmembrane helix</keyword>
<feature type="transmembrane region" description="Helical" evidence="6">
    <location>
        <begin position="252"/>
        <end position="272"/>
    </location>
</feature>
<reference evidence="8 9" key="1">
    <citation type="submission" date="2024-11" db="EMBL/GenBank/DDBJ databases">
        <authorList>
            <person name="Heng Y.C."/>
            <person name="Lim A.C.H."/>
            <person name="Lee J.K.Y."/>
            <person name="Kittelmann S."/>
        </authorList>
    </citation>
    <scope>NUCLEOTIDE SEQUENCE [LARGE SCALE GENOMIC DNA]</scope>
    <source>
        <strain evidence="8 9">WILCCON 0269</strain>
    </source>
</reference>
<evidence type="ECO:0000256" key="3">
    <source>
        <dbReference type="ARBA" id="ARBA00022692"/>
    </source>
</evidence>
<organism evidence="8 9">
    <name type="scientific">Candidatus Clostridium eludens</name>
    <dbReference type="NCBI Taxonomy" id="3381663"/>
    <lineage>
        <taxon>Bacteria</taxon>
        <taxon>Bacillati</taxon>
        <taxon>Bacillota</taxon>
        <taxon>Clostridia</taxon>
        <taxon>Eubacteriales</taxon>
        <taxon>Clostridiaceae</taxon>
        <taxon>Clostridium</taxon>
    </lineage>
</organism>
<feature type="transmembrane region" description="Helical" evidence="6">
    <location>
        <begin position="705"/>
        <end position="723"/>
    </location>
</feature>
<dbReference type="Proteomes" id="UP001623660">
    <property type="component" value="Unassembled WGS sequence"/>
</dbReference>
<comment type="caution">
    <text evidence="8">The sequence shown here is derived from an EMBL/GenBank/DDBJ whole genome shotgun (WGS) entry which is preliminary data.</text>
</comment>
<dbReference type="InterPro" id="IPR038766">
    <property type="entry name" value="Membrane_comp_ABC_pdt"/>
</dbReference>
<dbReference type="PANTHER" id="PTHR30287:SF1">
    <property type="entry name" value="INNER MEMBRANE PROTEIN"/>
    <property type="match status" value="1"/>
</dbReference>
<evidence type="ECO:0000256" key="1">
    <source>
        <dbReference type="ARBA" id="ARBA00004651"/>
    </source>
</evidence>